<dbReference type="CDD" id="cd11614">
    <property type="entry name" value="SAF_CpaB_FlgA_like"/>
    <property type="match status" value="1"/>
</dbReference>
<feature type="domain" description="SAF" evidence="5">
    <location>
        <begin position="20"/>
        <end position="78"/>
    </location>
</feature>
<dbReference type="PANTHER" id="PTHR36307:SF1">
    <property type="entry name" value="FLAGELLA BASAL BODY P-RING FORMATION PROTEIN FLGA"/>
    <property type="match status" value="1"/>
</dbReference>
<evidence type="ECO:0000313" key="6">
    <source>
        <dbReference type="EMBL" id="MEC3861634.1"/>
    </source>
</evidence>
<gene>
    <name evidence="6" type="primary">flgA</name>
    <name evidence="6" type="ORF">VK792_10090</name>
</gene>
<evidence type="ECO:0000313" key="7">
    <source>
        <dbReference type="Proteomes" id="UP001348149"/>
    </source>
</evidence>
<comment type="similarity">
    <text evidence="4">Belongs to the FlgA family.</text>
</comment>
<keyword evidence="2 4" id="KW-0732">Signal</keyword>
<dbReference type="RefSeq" id="WP_326297355.1">
    <property type="nucleotide sequence ID" value="NZ_JAYLLH010000011.1"/>
</dbReference>
<dbReference type="InterPro" id="IPR039246">
    <property type="entry name" value="Flagellar_FlgA"/>
</dbReference>
<evidence type="ECO:0000256" key="4">
    <source>
        <dbReference type="RuleBase" id="RU362063"/>
    </source>
</evidence>
<dbReference type="Pfam" id="PF13144">
    <property type="entry name" value="ChapFlgA"/>
    <property type="match status" value="1"/>
</dbReference>
<dbReference type="Gene3D" id="2.30.30.760">
    <property type="match status" value="1"/>
</dbReference>
<comment type="caution">
    <text evidence="6">The sequence shown here is derived from an EMBL/GenBank/DDBJ whole genome shotgun (WGS) entry which is preliminary data.</text>
</comment>
<evidence type="ECO:0000259" key="5">
    <source>
        <dbReference type="SMART" id="SM00858"/>
    </source>
</evidence>
<dbReference type="NCBIfam" id="TIGR03170">
    <property type="entry name" value="flgA_cterm"/>
    <property type="match status" value="1"/>
</dbReference>
<keyword evidence="3 4" id="KW-0574">Periplasm</keyword>
<protein>
    <recommendedName>
        <fullName evidence="4">Flagella basal body P-ring formation protein FlgA</fullName>
    </recommendedName>
</protein>
<accession>A0ABU6HGP8</accession>
<evidence type="ECO:0000256" key="1">
    <source>
        <dbReference type="ARBA" id="ARBA00004418"/>
    </source>
</evidence>
<evidence type="ECO:0000256" key="2">
    <source>
        <dbReference type="ARBA" id="ARBA00022729"/>
    </source>
</evidence>
<comment type="function">
    <text evidence="4">Involved in the assembly process of the P-ring formation. It may associate with FlgF on the rod constituting a structure essential for the P-ring assembly or may act as a modulator protein for the P-ring assembly.</text>
</comment>
<proteinExistence type="inferred from homology"/>
<feature type="signal peptide" evidence="4">
    <location>
        <begin position="1"/>
        <end position="20"/>
    </location>
</feature>
<keyword evidence="4" id="KW-1005">Bacterial flagellum biogenesis</keyword>
<organism evidence="6 7">
    <name type="scientific">Mesobacterium hydrothermale</name>
    <dbReference type="NCBI Taxonomy" id="3111907"/>
    <lineage>
        <taxon>Bacteria</taxon>
        <taxon>Pseudomonadati</taxon>
        <taxon>Pseudomonadota</taxon>
        <taxon>Alphaproteobacteria</taxon>
        <taxon>Rhodobacterales</taxon>
        <taxon>Roseobacteraceae</taxon>
        <taxon>Mesobacterium</taxon>
    </lineage>
</organism>
<sequence length="140" mass="14785">MLRAVPTLIALSLVPAVAWADTVIATRTIRPEEVLTNADVRLSSGASAGVYSTLDEVIGQEARVVLYAGRDIRRGDLRPPALVARNAVVSLIYRQGGLEILAEGRSLARGSVGDTISVLNTASRSKVLGVVQPDGRVLVQ</sequence>
<comment type="subcellular location">
    <subcellularLocation>
        <location evidence="1 4">Periplasm</location>
    </subcellularLocation>
</comment>
<keyword evidence="6" id="KW-0969">Cilium</keyword>
<dbReference type="SMART" id="SM00858">
    <property type="entry name" value="SAF"/>
    <property type="match status" value="1"/>
</dbReference>
<dbReference type="Proteomes" id="UP001348149">
    <property type="component" value="Unassembled WGS sequence"/>
</dbReference>
<keyword evidence="6" id="KW-0966">Cell projection</keyword>
<name>A0ABU6HGP8_9RHOB</name>
<feature type="chain" id="PRO_5045005921" description="Flagella basal body P-ring formation protein FlgA" evidence="4">
    <location>
        <begin position="21"/>
        <end position="140"/>
    </location>
</feature>
<reference evidence="6 7" key="1">
    <citation type="submission" date="2024-01" db="EMBL/GenBank/DDBJ databases">
        <title>Mesobacterium rodlantinim sp. nov., isolated from shallow sea hydrothermal systems off Kueishantao Island.</title>
        <authorList>
            <person name="Su Z."/>
            <person name="Tang K."/>
        </authorList>
    </citation>
    <scope>NUCLEOTIDE SEQUENCE [LARGE SCALE GENOMIC DNA]</scope>
    <source>
        <strain evidence="6 7">TK19101</strain>
    </source>
</reference>
<dbReference type="Gene3D" id="3.90.1210.10">
    <property type="entry name" value="Antifreeze-like/N-acetylneuraminic acid synthase C-terminal domain"/>
    <property type="match status" value="1"/>
</dbReference>
<keyword evidence="6" id="KW-0282">Flagellum</keyword>
<dbReference type="InterPro" id="IPR013974">
    <property type="entry name" value="SAF"/>
</dbReference>
<keyword evidence="7" id="KW-1185">Reference proteome</keyword>
<dbReference type="EMBL" id="JAYLLH010000011">
    <property type="protein sequence ID" value="MEC3861634.1"/>
    <property type="molecule type" value="Genomic_DNA"/>
</dbReference>
<dbReference type="PANTHER" id="PTHR36307">
    <property type="entry name" value="FLAGELLA BASAL BODY P-RING FORMATION PROTEIN FLGA"/>
    <property type="match status" value="1"/>
</dbReference>
<dbReference type="InterPro" id="IPR017585">
    <property type="entry name" value="SAF_FlgA"/>
</dbReference>
<evidence type="ECO:0000256" key="3">
    <source>
        <dbReference type="ARBA" id="ARBA00022764"/>
    </source>
</evidence>